<name>A0A7I7MEL8_9MYCO</name>
<gene>
    <name evidence="2" type="ORF">MPSYJ_40890</name>
</gene>
<keyword evidence="3" id="KW-1185">Reference proteome</keyword>
<evidence type="ECO:0000313" key="2">
    <source>
        <dbReference type="EMBL" id="BBX70628.1"/>
    </source>
</evidence>
<evidence type="ECO:0008006" key="4">
    <source>
        <dbReference type="Google" id="ProtNLM"/>
    </source>
</evidence>
<sequence length="152" mass="16181">MRNGWVPSGDVTDMRKATAKVGASLMVAAAAFALTPGAASAQPAGHQVRYTVTTAGPYQFDLTYLVNQPADKAAYNADAYAYLKRESVTIAPGQPWTFETTLSDPQWAYVWASSTTKGGQAAPNAHCEVAVDGQIVIQGDHPYSPLCQGTQW</sequence>
<reference evidence="2 3" key="1">
    <citation type="journal article" date="2019" name="Emerg. Microbes Infect.">
        <title>Comprehensive subspecies identification of 175 nontuberculous mycobacteria species based on 7547 genomic profiles.</title>
        <authorList>
            <person name="Matsumoto Y."/>
            <person name="Kinjo T."/>
            <person name="Motooka D."/>
            <person name="Nabeya D."/>
            <person name="Jung N."/>
            <person name="Uechi K."/>
            <person name="Horii T."/>
            <person name="Iida T."/>
            <person name="Fujita J."/>
            <person name="Nakamura S."/>
        </authorList>
    </citation>
    <scope>NUCLEOTIDE SEQUENCE [LARGE SCALE GENOMIC DNA]</scope>
    <source>
        <strain evidence="2 3">JCM 13323</strain>
    </source>
</reference>
<dbReference type="EMBL" id="AP022574">
    <property type="protein sequence ID" value="BBX70628.1"/>
    <property type="molecule type" value="Genomic_DNA"/>
</dbReference>
<feature type="chain" id="PRO_5029840286" description="Secreted protein" evidence="1">
    <location>
        <begin position="42"/>
        <end position="152"/>
    </location>
</feature>
<dbReference type="PIRSF" id="PIRSF021591">
    <property type="entry name" value="UCP021591"/>
    <property type="match status" value="1"/>
</dbReference>
<dbReference type="InterPro" id="IPR016793">
    <property type="entry name" value="UCP021591"/>
</dbReference>
<dbReference type="AlphaFoldDB" id="A0A7I7MEL8"/>
<proteinExistence type="predicted"/>
<organism evidence="2 3">
    <name type="scientific">Mycolicibacterium psychrotolerans</name>
    <dbReference type="NCBI Taxonomy" id="216929"/>
    <lineage>
        <taxon>Bacteria</taxon>
        <taxon>Bacillati</taxon>
        <taxon>Actinomycetota</taxon>
        <taxon>Actinomycetes</taxon>
        <taxon>Mycobacteriales</taxon>
        <taxon>Mycobacteriaceae</taxon>
        <taxon>Mycolicibacterium</taxon>
    </lineage>
</organism>
<feature type="signal peptide" evidence="1">
    <location>
        <begin position="1"/>
        <end position="41"/>
    </location>
</feature>
<dbReference type="Proteomes" id="UP000466514">
    <property type="component" value="Chromosome"/>
</dbReference>
<protein>
    <recommendedName>
        <fullName evidence="4">Secreted protein</fullName>
    </recommendedName>
</protein>
<evidence type="ECO:0000313" key="3">
    <source>
        <dbReference type="Proteomes" id="UP000466514"/>
    </source>
</evidence>
<evidence type="ECO:0000256" key="1">
    <source>
        <dbReference type="SAM" id="SignalP"/>
    </source>
</evidence>
<dbReference type="KEGG" id="mpsc:MPSYJ_40890"/>
<keyword evidence="1" id="KW-0732">Signal</keyword>
<accession>A0A7I7MEL8</accession>